<dbReference type="Proteomes" id="UP000052268">
    <property type="component" value="Unassembled WGS sequence"/>
</dbReference>
<evidence type="ECO:0000313" key="2">
    <source>
        <dbReference type="Proteomes" id="UP000052268"/>
    </source>
</evidence>
<sequence>MVTSFPMGLSKMSVTEEAKWPQFGLERHIKYGTSFIHLNINLGSADACTQYFSTWIGRYRKLICGWDQHETTAWSVRLRQSLKSAFVSTHFALAAEEASKAGSRVTFYYLSYYAVLHAVWGVLYLHPDEKTSAIAKPTHSKLPNVFHSAFCGPKGIIRYQIKDTMEDLRLRREYYSYRMPLNSPFDDDRDAKGYTSSVGGIVKQCIQLSNLHSHLIVEAADREGVGPLEIQSEGRQAFTDVFRAINSQRHPTRDGWFLEPADERALSEFLTQGVDLQGHSVMLDHMFDEYMTYMRGAEAEAKADVAKTEQVRSLIFHAMY</sequence>
<dbReference type="EMBL" id="JACU01000002">
    <property type="protein sequence ID" value="KMS60051.1"/>
    <property type="molecule type" value="Genomic_DNA"/>
</dbReference>
<dbReference type="OrthoDB" id="8454988at2"/>
<dbReference type="RefSeq" id="WP_059150578.1">
    <property type="nucleotide sequence ID" value="NZ_KQ130452.1"/>
</dbReference>
<protein>
    <submittedName>
        <fullName evidence="1">Uncharacterized protein</fullName>
    </submittedName>
</protein>
<organism evidence="1 2">
    <name type="scientific">Novosphingobium barchaimii LL02</name>
    <dbReference type="NCBI Taxonomy" id="1114963"/>
    <lineage>
        <taxon>Bacteria</taxon>
        <taxon>Pseudomonadati</taxon>
        <taxon>Pseudomonadota</taxon>
        <taxon>Alphaproteobacteria</taxon>
        <taxon>Sphingomonadales</taxon>
        <taxon>Sphingomonadaceae</taxon>
        <taxon>Novosphingobium</taxon>
    </lineage>
</organism>
<proteinExistence type="predicted"/>
<dbReference type="Gene3D" id="1.20.120.330">
    <property type="entry name" value="Nucleotidyltransferases domain 2"/>
    <property type="match status" value="1"/>
</dbReference>
<name>A0A0J7Y8A6_9SPHN</name>
<evidence type="ECO:0000313" key="1">
    <source>
        <dbReference type="EMBL" id="KMS60051.1"/>
    </source>
</evidence>
<accession>A0A0J7Y8A6</accession>
<gene>
    <name evidence="1" type="ORF">V474_11855</name>
</gene>
<comment type="caution">
    <text evidence="1">The sequence shown here is derived from an EMBL/GenBank/DDBJ whole genome shotgun (WGS) entry which is preliminary data.</text>
</comment>
<dbReference type="AlphaFoldDB" id="A0A0J7Y8A6"/>
<dbReference type="PATRIC" id="fig|1114963.3.peg.1278"/>
<keyword evidence="2" id="KW-1185">Reference proteome</keyword>
<reference evidence="1 2" key="1">
    <citation type="journal article" date="2015" name="G3 (Bethesda)">
        <title>Insights into Ongoing Evolution of the Hexachlorocyclohexane Catabolic Pathway from Comparative Genomics of Ten Sphingomonadaceae Strains.</title>
        <authorList>
            <person name="Pearce S.L."/>
            <person name="Oakeshott J.G."/>
            <person name="Pandey G."/>
        </authorList>
    </citation>
    <scope>NUCLEOTIDE SEQUENCE [LARGE SCALE GENOMIC DNA]</scope>
    <source>
        <strain evidence="1 2">LL02</strain>
    </source>
</reference>